<gene>
    <name evidence="2" type="ORF">NDU88_005572</name>
</gene>
<reference evidence="2" key="1">
    <citation type="journal article" date="2022" name="bioRxiv">
        <title>Sequencing and chromosome-scale assembly of the giantPleurodeles waltlgenome.</title>
        <authorList>
            <person name="Brown T."/>
            <person name="Elewa A."/>
            <person name="Iarovenko S."/>
            <person name="Subramanian E."/>
            <person name="Araus A.J."/>
            <person name="Petzold A."/>
            <person name="Susuki M."/>
            <person name="Suzuki K.-i.T."/>
            <person name="Hayashi T."/>
            <person name="Toyoda A."/>
            <person name="Oliveira C."/>
            <person name="Osipova E."/>
            <person name="Leigh N.D."/>
            <person name="Simon A."/>
            <person name="Yun M.H."/>
        </authorList>
    </citation>
    <scope>NUCLEOTIDE SEQUENCE</scope>
    <source>
        <strain evidence="2">20211129_DDA</strain>
        <tissue evidence="2">Liver</tissue>
    </source>
</reference>
<comment type="caution">
    <text evidence="2">The sequence shown here is derived from an EMBL/GenBank/DDBJ whole genome shotgun (WGS) entry which is preliminary data.</text>
</comment>
<sequence length="177" mass="18772">MHTGSSFSPPSERVERRRHGGLRHEAKPQPRVSVRPDSREAPLCGHRGCGHLSASPLSPSCPRSTFEVPPPAIAVVEFGQSAESGGGAAAPWLGTETRGGLPVEPGCLNAHRGRRTHRMSEDTNCAYALALTHPLTFNLCPPWPPAVLPSSPPRGAGVACACTHSWIYALPQHPDAC</sequence>
<name>A0AAV7WDR6_PLEWA</name>
<evidence type="ECO:0000256" key="1">
    <source>
        <dbReference type="SAM" id="MobiDB-lite"/>
    </source>
</evidence>
<evidence type="ECO:0000313" key="2">
    <source>
        <dbReference type="EMBL" id="KAJ1210204.1"/>
    </source>
</evidence>
<evidence type="ECO:0000313" key="3">
    <source>
        <dbReference type="Proteomes" id="UP001066276"/>
    </source>
</evidence>
<accession>A0AAV7WDR6</accession>
<proteinExistence type="predicted"/>
<dbReference type="EMBL" id="JANPWB010000002">
    <property type="protein sequence ID" value="KAJ1210204.1"/>
    <property type="molecule type" value="Genomic_DNA"/>
</dbReference>
<dbReference type="Proteomes" id="UP001066276">
    <property type="component" value="Chromosome 1_2"/>
</dbReference>
<dbReference type="AlphaFoldDB" id="A0AAV7WDR6"/>
<protein>
    <submittedName>
        <fullName evidence="2">Uncharacterized protein</fullName>
    </submittedName>
</protein>
<organism evidence="2 3">
    <name type="scientific">Pleurodeles waltl</name>
    <name type="common">Iberian ribbed newt</name>
    <dbReference type="NCBI Taxonomy" id="8319"/>
    <lineage>
        <taxon>Eukaryota</taxon>
        <taxon>Metazoa</taxon>
        <taxon>Chordata</taxon>
        <taxon>Craniata</taxon>
        <taxon>Vertebrata</taxon>
        <taxon>Euteleostomi</taxon>
        <taxon>Amphibia</taxon>
        <taxon>Batrachia</taxon>
        <taxon>Caudata</taxon>
        <taxon>Salamandroidea</taxon>
        <taxon>Salamandridae</taxon>
        <taxon>Pleurodelinae</taxon>
        <taxon>Pleurodeles</taxon>
    </lineage>
</organism>
<keyword evidence="3" id="KW-1185">Reference proteome</keyword>
<feature type="compositionally biased region" description="Basic and acidic residues" evidence="1">
    <location>
        <begin position="22"/>
        <end position="40"/>
    </location>
</feature>
<feature type="region of interest" description="Disordered" evidence="1">
    <location>
        <begin position="1"/>
        <end position="40"/>
    </location>
</feature>